<name>A0A164RI39_9AGAM</name>
<accession>A0A164RI39</accession>
<gene>
    <name evidence="1" type="ORF">SISNIDRAFT_488154</name>
</gene>
<dbReference type="Proteomes" id="UP000076722">
    <property type="component" value="Unassembled WGS sequence"/>
</dbReference>
<protein>
    <submittedName>
        <fullName evidence="1">Uncharacterized protein</fullName>
    </submittedName>
</protein>
<evidence type="ECO:0000313" key="1">
    <source>
        <dbReference type="EMBL" id="KZS90578.1"/>
    </source>
</evidence>
<dbReference type="EMBL" id="KV419420">
    <property type="protein sequence ID" value="KZS90578.1"/>
    <property type="molecule type" value="Genomic_DNA"/>
</dbReference>
<dbReference type="AlphaFoldDB" id="A0A164RI39"/>
<proteinExistence type="predicted"/>
<sequence>MPSLWRTCTFLLSRIILPLYIISWGLNVATVKISAVIQPLCYLSGWRNRYICTATNPSSYNDLHDILPALLRTQTKGFSFLTQHSHESNTVILDLIEARVKIDDLIVMVRSATALPHAGEIIEALEKFNEDAQSASKRVLRLKAGLNSALERTLLATDYAFRALAESERHPLDPRRVVCEVSRIADAGSTWGCPPDPLPKIETAVAVFEGELKTLLGQATAAGQAMEDLRGDLSIIQTFVSMDIIANAQSLEEVLGSLWGYLLPFLPNVVASDLRRQAGVLRQVMVYRERAHRFVIMAEEELEGMTYEVESIRRSSARALISDDLPRHIALMSVTKGLDRLRDSEKPSPPLIGS</sequence>
<organism evidence="1 2">
    <name type="scientific">Sistotremastrum niveocremeum HHB9708</name>
    <dbReference type="NCBI Taxonomy" id="1314777"/>
    <lineage>
        <taxon>Eukaryota</taxon>
        <taxon>Fungi</taxon>
        <taxon>Dikarya</taxon>
        <taxon>Basidiomycota</taxon>
        <taxon>Agaricomycotina</taxon>
        <taxon>Agaricomycetes</taxon>
        <taxon>Sistotremastrales</taxon>
        <taxon>Sistotremastraceae</taxon>
        <taxon>Sertulicium</taxon>
        <taxon>Sertulicium niveocremeum</taxon>
    </lineage>
</organism>
<reference evidence="1 2" key="1">
    <citation type="journal article" date="2016" name="Mol. Biol. Evol.">
        <title>Comparative Genomics of Early-Diverging Mushroom-Forming Fungi Provides Insights into the Origins of Lignocellulose Decay Capabilities.</title>
        <authorList>
            <person name="Nagy L.G."/>
            <person name="Riley R."/>
            <person name="Tritt A."/>
            <person name="Adam C."/>
            <person name="Daum C."/>
            <person name="Floudas D."/>
            <person name="Sun H."/>
            <person name="Yadav J.S."/>
            <person name="Pangilinan J."/>
            <person name="Larsson K.H."/>
            <person name="Matsuura K."/>
            <person name="Barry K."/>
            <person name="Labutti K."/>
            <person name="Kuo R."/>
            <person name="Ohm R.A."/>
            <person name="Bhattacharya S.S."/>
            <person name="Shirouzu T."/>
            <person name="Yoshinaga Y."/>
            <person name="Martin F.M."/>
            <person name="Grigoriev I.V."/>
            <person name="Hibbett D.S."/>
        </authorList>
    </citation>
    <scope>NUCLEOTIDE SEQUENCE [LARGE SCALE GENOMIC DNA]</scope>
    <source>
        <strain evidence="1 2">HHB9708</strain>
    </source>
</reference>
<keyword evidence="2" id="KW-1185">Reference proteome</keyword>
<dbReference type="STRING" id="1314777.A0A164RI39"/>
<evidence type="ECO:0000313" key="2">
    <source>
        <dbReference type="Proteomes" id="UP000076722"/>
    </source>
</evidence>